<evidence type="ECO:0000256" key="3">
    <source>
        <dbReference type="ARBA" id="ARBA00022989"/>
    </source>
</evidence>
<feature type="domain" description="G-protein coupled receptors family 1 profile" evidence="10">
    <location>
        <begin position="72"/>
        <end position="339"/>
    </location>
</feature>
<organism evidence="11 12">
    <name type="scientific">Pleurodeles waltl</name>
    <name type="common">Iberian ribbed newt</name>
    <dbReference type="NCBI Taxonomy" id="8319"/>
    <lineage>
        <taxon>Eukaryota</taxon>
        <taxon>Metazoa</taxon>
        <taxon>Chordata</taxon>
        <taxon>Craniata</taxon>
        <taxon>Vertebrata</taxon>
        <taxon>Euteleostomi</taxon>
        <taxon>Amphibia</taxon>
        <taxon>Batrachia</taxon>
        <taxon>Caudata</taxon>
        <taxon>Salamandroidea</taxon>
        <taxon>Salamandridae</taxon>
        <taxon>Pleurodelinae</taxon>
        <taxon>Pleurodeles</taxon>
    </lineage>
</organism>
<evidence type="ECO:0000256" key="8">
    <source>
        <dbReference type="RuleBase" id="RU000688"/>
    </source>
</evidence>
<dbReference type="PRINTS" id="PR00237">
    <property type="entry name" value="GPCRRHODOPSN"/>
</dbReference>
<dbReference type="GO" id="GO:0042113">
    <property type="term" value="P:B cell activation"/>
    <property type="evidence" value="ECO:0007669"/>
    <property type="project" value="InterPro"/>
</dbReference>
<protein>
    <recommendedName>
        <fullName evidence="10">G-protein coupled receptors family 1 profile domain-containing protein</fullName>
    </recommendedName>
</protein>
<keyword evidence="5 9" id="KW-0472">Membrane</keyword>
<dbReference type="SUPFAM" id="SSF81321">
    <property type="entry name" value="Family A G protein-coupled receptor-like"/>
    <property type="match status" value="1"/>
</dbReference>
<dbReference type="InterPro" id="IPR050119">
    <property type="entry name" value="CCR1-9-like"/>
</dbReference>
<dbReference type="GO" id="GO:0006955">
    <property type="term" value="P:immune response"/>
    <property type="evidence" value="ECO:0007669"/>
    <property type="project" value="InterPro"/>
</dbReference>
<dbReference type="GO" id="GO:0016494">
    <property type="term" value="F:C-X-C chemokine receptor activity"/>
    <property type="evidence" value="ECO:0007669"/>
    <property type="project" value="InterPro"/>
</dbReference>
<dbReference type="PROSITE" id="PS50262">
    <property type="entry name" value="G_PROTEIN_RECEP_F1_2"/>
    <property type="match status" value="1"/>
</dbReference>
<feature type="transmembrane region" description="Helical" evidence="9">
    <location>
        <begin position="172"/>
        <end position="192"/>
    </location>
</feature>
<reference evidence="11" key="1">
    <citation type="journal article" date="2022" name="bioRxiv">
        <title>Sequencing and chromosome-scale assembly of the giantPleurodeles waltlgenome.</title>
        <authorList>
            <person name="Brown T."/>
            <person name="Elewa A."/>
            <person name="Iarovenko S."/>
            <person name="Subramanian E."/>
            <person name="Araus A.J."/>
            <person name="Petzold A."/>
            <person name="Susuki M."/>
            <person name="Suzuki K.-i.T."/>
            <person name="Hayashi T."/>
            <person name="Toyoda A."/>
            <person name="Oliveira C."/>
            <person name="Osipova E."/>
            <person name="Leigh N.D."/>
            <person name="Simon A."/>
            <person name="Yun M.H."/>
        </authorList>
    </citation>
    <scope>NUCLEOTIDE SEQUENCE</scope>
    <source>
        <strain evidence="11">20211129_DDA</strain>
        <tissue evidence="11">Liver</tissue>
    </source>
</reference>
<dbReference type="GO" id="GO:0019957">
    <property type="term" value="F:C-C chemokine binding"/>
    <property type="evidence" value="ECO:0007669"/>
    <property type="project" value="TreeGrafter"/>
</dbReference>
<evidence type="ECO:0000256" key="6">
    <source>
        <dbReference type="ARBA" id="ARBA00023170"/>
    </source>
</evidence>
<dbReference type="GO" id="GO:0007204">
    <property type="term" value="P:positive regulation of cytosolic calcium ion concentration"/>
    <property type="evidence" value="ECO:0007669"/>
    <property type="project" value="TreeGrafter"/>
</dbReference>
<evidence type="ECO:0000313" key="11">
    <source>
        <dbReference type="EMBL" id="KAJ1189922.1"/>
    </source>
</evidence>
<dbReference type="Gene3D" id="1.20.1070.10">
    <property type="entry name" value="Rhodopsin 7-helix transmembrane proteins"/>
    <property type="match status" value="1"/>
</dbReference>
<dbReference type="GO" id="GO:0060326">
    <property type="term" value="P:cell chemotaxis"/>
    <property type="evidence" value="ECO:0007669"/>
    <property type="project" value="TreeGrafter"/>
</dbReference>
<dbReference type="InterPro" id="IPR017452">
    <property type="entry name" value="GPCR_Rhodpsn_7TM"/>
</dbReference>
<name>A0AAV7ULN3_PLEWA</name>
<keyword evidence="3 9" id="KW-1133">Transmembrane helix</keyword>
<dbReference type="Proteomes" id="UP001066276">
    <property type="component" value="Chromosome 3_1"/>
</dbReference>
<evidence type="ECO:0000256" key="5">
    <source>
        <dbReference type="ARBA" id="ARBA00023136"/>
    </source>
</evidence>
<feature type="transmembrane region" description="Helical" evidence="9">
    <location>
        <begin position="56"/>
        <end position="81"/>
    </location>
</feature>
<dbReference type="PRINTS" id="PR00564">
    <property type="entry name" value="CXCCHMKINER5"/>
</dbReference>
<dbReference type="PANTHER" id="PTHR10489">
    <property type="entry name" value="CELL ADHESION MOLECULE"/>
    <property type="match status" value="1"/>
</dbReference>
<evidence type="ECO:0000256" key="9">
    <source>
        <dbReference type="SAM" id="Phobius"/>
    </source>
</evidence>
<proteinExistence type="inferred from homology"/>
<comment type="subcellular location">
    <subcellularLocation>
        <location evidence="1">Membrane</location>
    </subcellularLocation>
</comment>
<feature type="transmembrane region" description="Helical" evidence="9">
    <location>
        <begin position="93"/>
        <end position="121"/>
    </location>
</feature>
<dbReference type="GO" id="GO:0016493">
    <property type="term" value="F:C-C chemokine receptor activity"/>
    <property type="evidence" value="ECO:0007669"/>
    <property type="project" value="TreeGrafter"/>
</dbReference>
<keyword evidence="4 8" id="KW-0297">G-protein coupled receptor</keyword>
<keyword evidence="6 8" id="KW-0675">Receptor</keyword>
<dbReference type="PANTHER" id="PTHR10489:SF618">
    <property type="entry name" value="C-X-C CHEMOKINE RECEPTOR TYPE 5"/>
    <property type="match status" value="1"/>
</dbReference>
<feature type="transmembrane region" description="Helical" evidence="9">
    <location>
        <begin position="276"/>
        <end position="299"/>
    </location>
</feature>
<evidence type="ECO:0000259" key="10">
    <source>
        <dbReference type="PROSITE" id="PS50262"/>
    </source>
</evidence>
<dbReference type="Pfam" id="PF00001">
    <property type="entry name" value="7tm_1"/>
    <property type="match status" value="1"/>
</dbReference>
<evidence type="ECO:0000256" key="1">
    <source>
        <dbReference type="ARBA" id="ARBA00004370"/>
    </source>
</evidence>
<feature type="transmembrane region" description="Helical" evidence="9">
    <location>
        <begin position="141"/>
        <end position="160"/>
    </location>
</feature>
<sequence>MEVLNESQDFTDFTDLDISYEMNYSSNNFTYYGYVCPALESTTLESSSNFLSFQTHFILCGYLLVFILGVAGNGLMLAILMRYKHARRLTENYLLHLAIADLLLLLTFPFAMVEVLSGWIFGEFLCRTVYSIHKVNFYSSSLLLGCISVDRYLAVVHAVHTYNKRNPASIHLTCLVVWLLCLLLAVPSLIMLEVSHVNVGVNINGRINTNGSSNPSYNYSRCVYSQFSYSSRWWHANRFVHHLVGFMVPLLVMSVCYAAIVRALCRSQGFGKQKAVRVALVITGVFFLCWTPYNIVIFLDTLLELEALQGCSLSLYLPSAIIVTEALGFLHCCLNPILYAFISVKFRQELLRVLGQMGCLGQRGLQKVLQIKRRSSGTDSDNATSVSTY</sequence>
<dbReference type="EMBL" id="JANPWB010000005">
    <property type="protein sequence ID" value="KAJ1189922.1"/>
    <property type="molecule type" value="Genomic_DNA"/>
</dbReference>
<comment type="similarity">
    <text evidence="8">Belongs to the G-protein coupled receptor 1 family.</text>
</comment>
<gene>
    <name evidence="11" type="ORF">NDU88_006664</name>
</gene>
<dbReference type="PROSITE" id="PS00237">
    <property type="entry name" value="G_PROTEIN_RECEP_F1_1"/>
    <property type="match status" value="1"/>
</dbReference>
<dbReference type="GO" id="GO:0019722">
    <property type="term" value="P:calcium-mediated signaling"/>
    <property type="evidence" value="ECO:0007669"/>
    <property type="project" value="TreeGrafter"/>
</dbReference>
<comment type="caution">
    <text evidence="11">The sequence shown here is derived from an EMBL/GenBank/DDBJ whole genome shotgun (WGS) entry which is preliminary data.</text>
</comment>
<dbReference type="InterPro" id="IPR001053">
    <property type="entry name" value="Chemokine_CXCR5"/>
</dbReference>
<evidence type="ECO:0000313" key="12">
    <source>
        <dbReference type="Proteomes" id="UP001066276"/>
    </source>
</evidence>
<keyword evidence="2 8" id="KW-0812">Transmembrane</keyword>
<feature type="transmembrane region" description="Helical" evidence="9">
    <location>
        <begin position="239"/>
        <end position="264"/>
    </location>
</feature>
<feature type="transmembrane region" description="Helical" evidence="9">
    <location>
        <begin position="319"/>
        <end position="342"/>
    </location>
</feature>
<evidence type="ECO:0000256" key="7">
    <source>
        <dbReference type="ARBA" id="ARBA00023224"/>
    </source>
</evidence>
<accession>A0AAV7ULN3</accession>
<dbReference type="AlphaFoldDB" id="A0AAV7ULN3"/>
<evidence type="ECO:0000256" key="4">
    <source>
        <dbReference type="ARBA" id="ARBA00023040"/>
    </source>
</evidence>
<dbReference type="GO" id="GO:0009897">
    <property type="term" value="C:external side of plasma membrane"/>
    <property type="evidence" value="ECO:0007669"/>
    <property type="project" value="TreeGrafter"/>
</dbReference>
<keyword evidence="7 8" id="KW-0807">Transducer</keyword>
<dbReference type="InterPro" id="IPR000276">
    <property type="entry name" value="GPCR_Rhodpsn"/>
</dbReference>
<evidence type="ECO:0000256" key="2">
    <source>
        <dbReference type="ARBA" id="ARBA00022692"/>
    </source>
</evidence>
<keyword evidence="12" id="KW-1185">Reference proteome</keyword>